<dbReference type="Pfam" id="PF07690">
    <property type="entry name" value="MFS_1"/>
    <property type="match status" value="1"/>
</dbReference>
<feature type="transmembrane region" description="Helical" evidence="9">
    <location>
        <begin position="235"/>
        <end position="252"/>
    </location>
</feature>
<dbReference type="EMBL" id="FMZK01000002">
    <property type="protein sequence ID" value="SDC40704.1"/>
    <property type="molecule type" value="Genomic_DNA"/>
</dbReference>
<organism evidence="11 12">
    <name type="scientific">Streptomyces prasinopilosus</name>
    <dbReference type="NCBI Taxonomy" id="67344"/>
    <lineage>
        <taxon>Bacteria</taxon>
        <taxon>Bacillati</taxon>
        <taxon>Actinomycetota</taxon>
        <taxon>Actinomycetes</taxon>
        <taxon>Kitasatosporales</taxon>
        <taxon>Streptomycetaceae</taxon>
        <taxon>Streptomyces</taxon>
    </lineage>
</organism>
<feature type="transmembrane region" description="Helical" evidence="9">
    <location>
        <begin position="368"/>
        <end position="391"/>
    </location>
</feature>
<feature type="transmembrane region" description="Helical" evidence="9">
    <location>
        <begin position="118"/>
        <end position="138"/>
    </location>
</feature>
<feature type="transmembrane region" description="Helical" evidence="9">
    <location>
        <begin position="403"/>
        <end position="423"/>
    </location>
</feature>
<protein>
    <submittedName>
        <fullName evidence="11">Predicted arabinose efflux permease, MFS family</fullName>
    </submittedName>
</protein>
<evidence type="ECO:0000256" key="4">
    <source>
        <dbReference type="ARBA" id="ARBA00022692"/>
    </source>
</evidence>
<dbReference type="AlphaFoldDB" id="A0A1G6LBQ8"/>
<evidence type="ECO:0000256" key="3">
    <source>
        <dbReference type="ARBA" id="ARBA00022475"/>
    </source>
</evidence>
<evidence type="ECO:0000256" key="2">
    <source>
        <dbReference type="ARBA" id="ARBA00022448"/>
    </source>
</evidence>
<feature type="transmembrane region" description="Helical" evidence="9">
    <location>
        <begin position="304"/>
        <end position="324"/>
    </location>
</feature>
<feature type="transmembrane region" description="Helical" evidence="9">
    <location>
        <begin position="55"/>
        <end position="74"/>
    </location>
</feature>
<gene>
    <name evidence="11" type="ORF">SAMN05216505_10251</name>
</gene>
<feature type="transmembrane region" description="Helical" evidence="9">
    <location>
        <begin position="174"/>
        <end position="190"/>
    </location>
</feature>
<comment type="subcellular location">
    <subcellularLocation>
        <location evidence="1">Cell membrane</location>
        <topology evidence="1">Multi-pass membrane protein</topology>
    </subcellularLocation>
</comment>
<dbReference type="Gene3D" id="1.20.1250.20">
    <property type="entry name" value="MFS general substrate transporter like domains"/>
    <property type="match status" value="1"/>
</dbReference>
<feature type="region of interest" description="Disordered" evidence="8">
    <location>
        <begin position="461"/>
        <end position="481"/>
    </location>
</feature>
<keyword evidence="5 9" id="KW-1133">Transmembrane helix</keyword>
<dbReference type="InterPro" id="IPR011701">
    <property type="entry name" value="MFS"/>
</dbReference>
<feature type="transmembrane region" description="Helical" evidence="9">
    <location>
        <begin position="86"/>
        <end position="106"/>
    </location>
</feature>
<name>A0A1G6LBQ8_9ACTN</name>
<feature type="compositionally biased region" description="Basic residues" evidence="8">
    <location>
        <begin position="461"/>
        <end position="470"/>
    </location>
</feature>
<dbReference type="GO" id="GO:0046677">
    <property type="term" value="P:response to antibiotic"/>
    <property type="evidence" value="ECO:0007669"/>
    <property type="project" value="UniProtKB-KW"/>
</dbReference>
<keyword evidence="6 9" id="KW-0472">Membrane</keyword>
<feature type="transmembrane region" description="Helical" evidence="9">
    <location>
        <begin position="145"/>
        <end position="168"/>
    </location>
</feature>
<evidence type="ECO:0000256" key="7">
    <source>
        <dbReference type="ARBA" id="ARBA00023251"/>
    </source>
</evidence>
<dbReference type="GO" id="GO:0005886">
    <property type="term" value="C:plasma membrane"/>
    <property type="evidence" value="ECO:0007669"/>
    <property type="project" value="UniProtKB-SubCell"/>
</dbReference>
<dbReference type="GO" id="GO:0022857">
    <property type="term" value="F:transmembrane transporter activity"/>
    <property type="evidence" value="ECO:0007669"/>
    <property type="project" value="InterPro"/>
</dbReference>
<dbReference type="PANTHER" id="PTHR42718">
    <property type="entry name" value="MAJOR FACILITATOR SUPERFAMILY MULTIDRUG TRANSPORTER MFSC"/>
    <property type="match status" value="1"/>
</dbReference>
<accession>A0A1G6LBQ8</accession>
<feature type="domain" description="Major facilitator superfamily (MFS) profile" evidence="10">
    <location>
        <begin position="20"/>
        <end position="460"/>
    </location>
</feature>
<evidence type="ECO:0000256" key="1">
    <source>
        <dbReference type="ARBA" id="ARBA00004651"/>
    </source>
</evidence>
<dbReference type="PROSITE" id="PS50850">
    <property type="entry name" value="MFS"/>
    <property type="match status" value="1"/>
</dbReference>
<sequence length="612" mass="62519">MALSAPAHPRDGAPPLDRRLLALAVLAPLLANADMGIVTLALSDIRRDLSMSLDAVQWVTNIYVLLVGGLQLLGGRLADLAGARRLFLHGMAAFAVASAVCGAAPSGPLLVTARAGQALAAAVLVPAAMSLLVTAAAPHQRARALALWAGAGGVGSVAGVLCGGLVVGGLDWRWAFWLNVPVIAVALTVARRTPLPDPPRARGVRLDLTGATALTGALFAAVYALVRLAAHGADRHTACAALGAAALAAVFAHRQRTCPHPLLPASLLRDRGLVSGAAGILLVSTAAAPVTFLGGMQLRDTYGFGAPAAGAALLPVVGGIFVVGRTCSTLLARYGARPPCALGCLLLGAGLCLLAARSHAPGYVSGMLPGLVLVGAGLPLIWMSCEVVALARFRGTGSGLAAGLVQCAGQFGTALGTVLAVAMCGRGTGVTAGAGQAFGVAALLMGPALVGALFWLPGRRPHPPARRRPAVRTSDPDQPAVADRVARDGHGALGQQVERLPVARARRGLQPRVPGEHVGVQALQPRRRLGVEFLPQPHPEPVVGHQRVGLPARPVQGEHEVPDEVLVRAVLVHQRGEFAQYLVVPPEAQLGPQALGDGVEPVPLDDLDGRPE</sequence>
<evidence type="ECO:0000256" key="5">
    <source>
        <dbReference type="ARBA" id="ARBA00022989"/>
    </source>
</evidence>
<evidence type="ECO:0000259" key="10">
    <source>
        <dbReference type="PROSITE" id="PS50850"/>
    </source>
</evidence>
<dbReference type="Proteomes" id="UP000182100">
    <property type="component" value="Unassembled WGS sequence"/>
</dbReference>
<feature type="transmembrane region" description="Helical" evidence="9">
    <location>
        <begin position="211"/>
        <end position="229"/>
    </location>
</feature>
<keyword evidence="2" id="KW-0813">Transport</keyword>
<evidence type="ECO:0000256" key="9">
    <source>
        <dbReference type="SAM" id="Phobius"/>
    </source>
</evidence>
<feature type="transmembrane region" description="Helical" evidence="9">
    <location>
        <begin position="336"/>
        <end position="356"/>
    </location>
</feature>
<evidence type="ECO:0000256" key="8">
    <source>
        <dbReference type="SAM" id="MobiDB-lite"/>
    </source>
</evidence>
<keyword evidence="3" id="KW-1003">Cell membrane</keyword>
<dbReference type="InterPro" id="IPR020846">
    <property type="entry name" value="MFS_dom"/>
</dbReference>
<evidence type="ECO:0000256" key="6">
    <source>
        <dbReference type="ARBA" id="ARBA00023136"/>
    </source>
</evidence>
<proteinExistence type="predicted"/>
<evidence type="ECO:0000313" key="11">
    <source>
        <dbReference type="EMBL" id="SDC40704.1"/>
    </source>
</evidence>
<keyword evidence="7" id="KW-0046">Antibiotic resistance</keyword>
<reference evidence="12" key="1">
    <citation type="submission" date="2016-10" db="EMBL/GenBank/DDBJ databases">
        <authorList>
            <person name="Varghese N."/>
            <person name="Submissions S."/>
        </authorList>
    </citation>
    <scope>NUCLEOTIDE SEQUENCE [LARGE SCALE GENOMIC DNA]</scope>
    <source>
        <strain evidence="12">CGMCC 4.3504</strain>
    </source>
</reference>
<feature type="transmembrane region" description="Helical" evidence="9">
    <location>
        <begin position="273"/>
        <end position="292"/>
    </location>
</feature>
<feature type="transmembrane region" description="Helical" evidence="9">
    <location>
        <begin position="20"/>
        <end position="43"/>
    </location>
</feature>
<keyword evidence="12" id="KW-1185">Reference proteome</keyword>
<feature type="region of interest" description="Disordered" evidence="8">
    <location>
        <begin position="592"/>
        <end position="612"/>
    </location>
</feature>
<evidence type="ECO:0000313" key="12">
    <source>
        <dbReference type="Proteomes" id="UP000182100"/>
    </source>
</evidence>
<keyword evidence="4 9" id="KW-0812">Transmembrane</keyword>
<dbReference type="InterPro" id="IPR036259">
    <property type="entry name" value="MFS_trans_sf"/>
</dbReference>
<feature type="transmembrane region" description="Helical" evidence="9">
    <location>
        <begin position="435"/>
        <end position="458"/>
    </location>
</feature>
<dbReference type="STRING" id="67344.SAMN05216505_10251"/>
<dbReference type="PANTHER" id="PTHR42718:SF46">
    <property type="entry name" value="BLR6921 PROTEIN"/>
    <property type="match status" value="1"/>
</dbReference>
<dbReference type="SUPFAM" id="SSF103473">
    <property type="entry name" value="MFS general substrate transporter"/>
    <property type="match status" value="1"/>
</dbReference>
<dbReference type="Gene3D" id="1.20.1720.10">
    <property type="entry name" value="Multidrug resistance protein D"/>
    <property type="match status" value="1"/>
</dbReference>